<protein>
    <submittedName>
        <fullName evidence="1">Uncharacterized protein</fullName>
    </submittedName>
</protein>
<name>A0AAD5RS81_9PEZI</name>
<proteinExistence type="predicted"/>
<dbReference type="EMBL" id="JAKWBI020000124">
    <property type="protein sequence ID" value="KAJ2902115.1"/>
    <property type="molecule type" value="Genomic_DNA"/>
</dbReference>
<evidence type="ECO:0000313" key="1">
    <source>
        <dbReference type="EMBL" id="KAJ2902115.1"/>
    </source>
</evidence>
<comment type="caution">
    <text evidence="1">The sequence shown here is derived from an EMBL/GenBank/DDBJ whole genome shotgun (WGS) entry which is preliminary data.</text>
</comment>
<evidence type="ECO:0000313" key="2">
    <source>
        <dbReference type="Proteomes" id="UP001201980"/>
    </source>
</evidence>
<dbReference type="AlphaFoldDB" id="A0AAD5RS81"/>
<reference evidence="1" key="1">
    <citation type="submission" date="2022-07" db="EMBL/GenBank/DDBJ databases">
        <title>Draft genome sequence of Zalerion maritima ATCC 34329, a (micro)plastics degrading marine fungus.</title>
        <authorList>
            <person name="Paco A."/>
            <person name="Goncalves M.F.M."/>
            <person name="Rocha-Santos T.A.P."/>
            <person name="Alves A."/>
        </authorList>
    </citation>
    <scope>NUCLEOTIDE SEQUENCE</scope>
    <source>
        <strain evidence="1">ATCC 34329</strain>
    </source>
</reference>
<gene>
    <name evidence="1" type="ORF">MKZ38_001024</name>
</gene>
<organism evidence="1 2">
    <name type="scientific">Zalerion maritima</name>
    <dbReference type="NCBI Taxonomy" id="339359"/>
    <lineage>
        <taxon>Eukaryota</taxon>
        <taxon>Fungi</taxon>
        <taxon>Dikarya</taxon>
        <taxon>Ascomycota</taxon>
        <taxon>Pezizomycotina</taxon>
        <taxon>Sordariomycetes</taxon>
        <taxon>Lulworthiomycetidae</taxon>
        <taxon>Lulworthiales</taxon>
        <taxon>Lulworthiaceae</taxon>
        <taxon>Zalerion</taxon>
    </lineage>
</organism>
<sequence length="166" mass="17924">MIPCGSAPLPRPVASPSIARVSLSLGFGNLGSRTANGEIPSGSRQPPHRGWRRWCIKLLLLVIGTFHHHSYSTGLHSSSTSSGFGFLVRTPDFLSPSTLDGRGFPLWVDELFWIPALDRKEPSSFPARPLLRHGWAGCGSSAFQLCCTYHSSVGLGLPSIGYTSTF</sequence>
<keyword evidence="2" id="KW-1185">Reference proteome</keyword>
<dbReference type="Proteomes" id="UP001201980">
    <property type="component" value="Unassembled WGS sequence"/>
</dbReference>
<accession>A0AAD5RS81</accession>